<keyword evidence="2" id="KW-1185">Reference proteome</keyword>
<dbReference type="Proteomes" id="UP000324222">
    <property type="component" value="Unassembled WGS sequence"/>
</dbReference>
<comment type="caution">
    <text evidence="1">The sequence shown here is derived from an EMBL/GenBank/DDBJ whole genome shotgun (WGS) entry which is preliminary data.</text>
</comment>
<sequence>MRLSLLLYDRFLSQHTCHHTGRTLLYFHKDALAFPRRMPWIDARISSHNRTYNYIEDRWLTRRNPNPEPQLMRVPISRCWEPETHRSNDTSCWSVN</sequence>
<accession>A0A5B7EGN7</accession>
<protein>
    <submittedName>
        <fullName evidence="1">Uncharacterized protein</fullName>
    </submittedName>
</protein>
<dbReference type="EMBL" id="VSRR010002649">
    <property type="protein sequence ID" value="MPC32555.1"/>
    <property type="molecule type" value="Genomic_DNA"/>
</dbReference>
<name>A0A5B7EGN7_PORTR</name>
<evidence type="ECO:0000313" key="2">
    <source>
        <dbReference type="Proteomes" id="UP000324222"/>
    </source>
</evidence>
<gene>
    <name evidence="1" type="ORF">E2C01_025869</name>
</gene>
<evidence type="ECO:0000313" key="1">
    <source>
        <dbReference type="EMBL" id="MPC32555.1"/>
    </source>
</evidence>
<proteinExistence type="predicted"/>
<reference evidence="1 2" key="1">
    <citation type="submission" date="2019-05" db="EMBL/GenBank/DDBJ databases">
        <title>Another draft genome of Portunus trituberculatus and its Hox gene families provides insights of decapod evolution.</title>
        <authorList>
            <person name="Jeong J.-H."/>
            <person name="Song I."/>
            <person name="Kim S."/>
            <person name="Choi T."/>
            <person name="Kim D."/>
            <person name="Ryu S."/>
            <person name="Kim W."/>
        </authorList>
    </citation>
    <scope>NUCLEOTIDE SEQUENCE [LARGE SCALE GENOMIC DNA]</scope>
    <source>
        <tissue evidence="1">Muscle</tissue>
    </source>
</reference>
<dbReference type="AlphaFoldDB" id="A0A5B7EGN7"/>
<organism evidence="1 2">
    <name type="scientific">Portunus trituberculatus</name>
    <name type="common">Swimming crab</name>
    <name type="synonym">Neptunus trituberculatus</name>
    <dbReference type="NCBI Taxonomy" id="210409"/>
    <lineage>
        <taxon>Eukaryota</taxon>
        <taxon>Metazoa</taxon>
        <taxon>Ecdysozoa</taxon>
        <taxon>Arthropoda</taxon>
        <taxon>Crustacea</taxon>
        <taxon>Multicrustacea</taxon>
        <taxon>Malacostraca</taxon>
        <taxon>Eumalacostraca</taxon>
        <taxon>Eucarida</taxon>
        <taxon>Decapoda</taxon>
        <taxon>Pleocyemata</taxon>
        <taxon>Brachyura</taxon>
        <taxon>Eubrachyura</taxon>
        <taxon>Portunoidea</taxon>
        <taxon>Portunidae</taxon>
        <taxon>Portuninae</taxon>
        <taxon>Portunus</taxon>
    </lineage>
</organism>